<reference evidence="1" key="1">
    <citation type="submission" date="2018-05" db="EMBL/GenBank/DDBJ databases">
        <authorList>
            <person name="Lanie J.A."/>
            <person name="Ng W.-L."/>
            <person name="Kazmierczak K.M."/>
            <person name="Andrzejewski T.M."/>
            <person name="Davidsen T.M."/>
            <person name="Wayne K.J."/>
            <person name="Tettelin H."/>
            <person name="Glass J.I."/>
            <person name="Rusch D."/>
            <person name="Podicherti R."/>
            <person name="Tsui H.-C.T."/>
            <person name="Winkler M.E."/>
        </authorList>
    </citation>
    <scope>NUCLEOTIDE SEQUENCE</scope>
</reference>
<dbReference type="EMBL" id="UINC01085693">
    <property type="protein sequence ID" value="SVC33482.1"/>
    <property type="molecule type" value="Genomic_DNA"/>
</dbReference>
<organism evidence="1">
    <name type="scientific">marine metagenome</name>
    <dbReference type="NCBI Taxonomy" id="408172"/>
    <lineage>
        <taxon>unclassified sequences</taxon>
        <taxon>metagenomes</taxon>
        <taxon>ecological metagenomes</taxon>
    </lineage>
</organism>
<proteinExistence type="predicted"/>
<gene>
    <name evidence="1" type="ORF">METZ01_LOCUS286336</name>
</gene>
<evidence type="ECO:0000313" key="1">
    <source>
        <dbReference type="EMBL" id="SVC33482.1"/>
    </source>
</evidence>
<name>A0A382LEB0_9ZZZZ</name>
<dbReference type="AlphaFoldDB" id="A0A382LEB0"/>
<feature type="non-terminal residue" evidence="1">
    <location>
        <position position="319"/>
    </location>
</feature>
<sequence>MVQLTLSNAVDQTQKILVEVPAGTSVAQAARDAGIAPQGSFDVFTPGGEAVTQASVEQHRDAVLYIGPQKVAGGAEEFVLEPEPGVDVAEGPPVGPKTVVFISSYDSTVRNEVVPQEGQSARDAATMAGLAPRDGSGWEVFDALGVVVGDRVAMELTGEMLYVGPRAIEAGGVLSPRGLWSSPGLTADDLRHMKIDYPSAVSIRNLRLPNGNFGVVQLTMIGRQSHRNSKTIWYQILIDFRGFPAELPYAYVRSPDDSQIMHCNIYHADRYPFAPRIPLCNVCIGDYSAIFSGLKKDRLQRLSCYLNQLQYALSNPNTG</sequence>
<accession>A0A382LEB0</accession>
<protein>
    <submittedName>
        <fullName evidence="1">Uncharacterized protein</fullName>
    </submittedName>
</protein>